<dbReference type="Proteomes" id="UP000315112">
    <property type="component" value="Unassembled WGS sequence"/>
</dbReference>
<reference evidence="4 5" key="1">
    <citation type="journal article" date="2015" name="Stand. Genomic Sci.">
        <title>Genomic Encyclopedia of Bacterial and Archaeal Type Strains, Phase III: the genomes of soil and plant-associated and newly described type strains.</title>
        <authorList>
            <person name="Whitman W.B."/>
            <person name="Woyke T."/>
            <person name="Klenk H.P."/>
            <person name="Zhou Y."/>
            <person name="Lilburn T.G."/>
            <person name="Beck B.J."/>
            <person name="De Vos P."/>
            <person name="Vandamme P."/>
            <person name="Eisen J.A."/>
            <person name="Garrity G."/>
            <person name="Hugenholtz P."/>
            <person name="Kyrpides N.C."/>
        </authorList>
    </citation>
    <scope>NUCLEOTIDE SEQUENCE [LARGE SCALE GENOMIC DNA]</scope>
    <source>
        <strain evidence="4 5">CGMCC 1.10685</strain>
    </source>
</reference>
<name>A0A562Q1A5_9BURK</name>
<dbReference type="EMBL" id="VLKW01000002">
    <property type="protein sequence ID" value="TWI50230.1"/>
    <property type="molecule type" value="Genomic_DNA"/>
</dbReference>
<reference evidence="3 6" key="3">
    <citation type="submission" date="2019-12" db="EMBL/GenBank/DDBJ databases">
        <title>Draft Genome Sequences of Six Type Strains of the Genus Massilia.</title>
        <authorList>
            <person name="Miess H."/>
            <person name="Frediansyah A."/>
            <person name="Goeker M."/>
            <person name="Gross H."/>
        </authorList>
    </citation>
    <scope>NUCLEOTIDE SEQUENCE [LARGE SCALE GENOMIC DNA]</scope>
    <source>
        <strain evidence="3 6">DSM 26639</strain>
    </source>
</reference>
<evidence type="ECO:0000313" key="3">
    <source>
        <dbReference type="EMBL" id="QGZ38238.1"/>
    </source>
</evidence>
<feature type="transmembrane region" description="Helical" evidence="2">
    <location>
        <begin position="27"/>
        <end position="49"/>
    </location>
</feature>
<gene>
    <name evidence="3" type="ORF">GO485_03685</name>
    <name evidence="4" type="ORF">IP92_01459</name>
</gene>
<sequence length="219" mass="24426">MDQKTEEPWKITLADLWHALTFGRQPVAVALVLLIFVLPGAYGLAMFYVNAAATVLSQLKGKTALMSPDEEDLRDEWVAVVSYWPSQAEAEAARNAFKALYTKYETVKRGVGPGAYPLWRDDIFVGRDPENDGRWVLAMDLYFGPSSQQAVAVELGRLSRLGGEDAEAQNTYQRLFVASRVLCYSRKRFERTYGSLGPTVKQKTDSQGTPYPSCDSTPQ</sequence>
<accession>A0A562Q1A5</accession>
<dbReference type="AlphaFoldDB" id="A0A562Q1A5"/>
<feature type="region of interest" description="Disordered" evidence="1">
    <location>
        <begin position="196"/>
        <end position="219"/>
    </location>
</feature>
<evidence type="ECO:0000313" key="4">
    <source>
        <dbReference type="EMBL" id="TWI50230.1"/>
    </source>
</evidence>
<keyword evidence="2" id="KW-1133">Transmembrane helix</keyword>
<evidence type="ECO:0000313" key="5">
    <source>
        <dbReference type="Proteomes" id="UP000315112"/>
    </source>
</evidence>
<evidence type="ECO:0000256" key="1">
    <source>
        <dbReference type="SAM" id="MobiDB-lite"/>
    </source>
</evidence>
<dbReference type="RefSeq" id="WP_145873855.1">
    <property type="nucleotide sequence ID" value="NZ_CP046904.1"/>
</dbReference>
<evidence type="ECO:0000313" key="6">
    <source>
        <dbReference type="Proteomes" id="UP000437862"/>
    </source>
</evidence>
<evidence type="ECO:0000256" key="2">
    <source>
        <dbReference type="SAM" id="Phobius"/>
    </source>
</evidence>
<keyword evidence="6" id="KW-1185">Reference proteome</keyword>
<dbReference type="EMBL" id="CP046904">
    <property type="protein sequence ID" value="QGZ38238.1"/>
    <property type="molecule type" value="Genomic_DNA"/>
</dbReference>
<protein>
    <submittedName>
        <fullName evidence="4">Uncharacterized protein</fullName>
    </submittedName>
</protein>
<proteinExistence type="predicted"/>
<keyword evidence="2" id="KW-0472">Membrane</keyword>
<reference evidence="4" key="2">
    <citation type="submission" date="2019-07" db="EMBL/GenBank/DDBJ databases">
        <authorList>
            <person name="Whitman W."/>
            <person name="Huntemann M."/>
            <person name="Clum A."/>
            <person name="Pillay M."/>
            <person name="Palaniappan K."/>
            <person name="Varghese N."/>
            <person name="Mikhailova N."/>
            <person name="Stamatis D."/>
            <person name="Reddy T."/>
            <person name="Daum C."/>
            <person name="Shapiro N."/>
            <person name="Ivanova N."/>
            <person name="Kyrpides N."/>
            <person name="Woyke T."/>
        </authorList>
    </citation>
    <scope>NUCLEOTIDE SEQUENCE</scope>
    <source>
        <strain evidence="4">CGMCC 1.10685</strain>
    </source>
</reference>
<keyword evidence="2" id="KW-0812">Transmembrane</keyword>
<dbReference type="Proteomes" id="UP000437862">
    <property type="component" value="Chromosome"/>
</dbReference>
<organism evidence="4 5">
    <name type="scientific">Pseudoduganella flava</name>
    <dbReference type="NCBI Taxonomy" id="871742"/>
    <lineage>
        <taxon>Bacteria</taxon>
        <taxon>Pseudomonadati</taxon>
        <taxon>Pseudomonadota</taxon>
        <taxon>Betaproteobacteria</taxon>
        <taxon>Burkholderiales</taxon>
        <taxon>Oxalobacteraceae</taxon>
        <taxon>Telluria group</taxon>
        <taxon>Pseudoduganella</taxon>
    </lineage>
</organism>
<feature type="compositionally biased region" description="Polar residues" evidence="1">
    <location>
        <begin position="205"/>
        <end position="219"/>
    </location>
</feature>